<dbReference type="OrthoDB" id="10057496at2759"/>
<dbReference type="EMBL" id="ML996144">
    <property type="protein sequence ID" value="KAF2734701.1"/>
    <property type="molecule type" value="Genomic_DNA"/>
</dbReference>
<evidence type="ECO:0000313" key="2">
    <source>
        <dbReference type="EMBL" id="KAF2734701.1"/>
    </source>
</evidence>
<dbReference type="AlphaFoldDB" id="A0A9P4V2W8"/>
<comment type="caution">
    <text evidence="2">The sequence shown here is derived from an EMBL/GenBank/DDBJ whole genome shotgun (WGS) entry which is preliminary data.</text>
</comment>
<accession>A0A9P4V2W8</accession>
<evidence type="ECO:0000256" key="1">
    <source>
        <dbReference type="SAM" id="MobiDB-lite"/>
    </source>
</evidence>
<gene>
    <name evidence="2" type="ORF">EJ04DRAFT_563983</name>
</gene>
<name>A0A9P4V2W8_9PLEO</name>
<proteinExistence type="predicted"/>
<organism evidence="2 3">
    <name type="scientific">Polyplosphaeria fusca</name>
    <dbReference type="NCBI Taxonomy" id="682080"/>
    <lineage>
        <taxon>Eukaryota</taxon>
        <taxon>Fungi</taxon>
        <taxon>Dikarya</taxon>
        <taxon>Ascomycota</taxon>
        <taxon>Pezizomycotina</taxon>
        <taxon>Dothideomycetes</taxon>
        <taxon>Pleosporomycetidae</taxon>
        <taxon>Pleosporales</taxon>
        <taxon>Tetraplosphaeriaceae</taxon>
        <taxon>Polyplosphaeria</taxon>
    </lineage>
</organism>
<evidence type="ECO:0000313" key="3">
    <source>
        <dbReference type="Proteomes" id="UP000799444"/>
    </source>
</evidence>
<dbReference type="Proteomes" id="UP000799444">
    <property type="component" value="Unassembled WGS sequence"/>
</dbReference>
<feature type="region of interest" description="Disordered" evidence="1">
    <location>
        <begin position="1"/>
        <end position="36"/>
    </location>
</feature>
<keyword evidence="3" id="KW-1185">Reference proteome</keyword>
<sequence length="262" mass="27636">MPGPPIGVPWIRDVGDNPNIARDEPPPPLYSGYPPHMVGIDSSPAPEPVTVPRPTIYSGPPILGPSMSPVMFGGAGFGAPGFAWHGGAPGILPMGGFGGGFGGGFNHFGGFGGFPFGGAPVGAGFFGPIPPDQTDPSQFSGGHLPGVTVFESDSHTVIGWVKSEIEPWLLPPGSPVTVEWIHVDSHWSIDRLIKSLRGRESDLPGWTVSEIREDPHSGMWVKGNSYAFGFGPASNNTLADVYWDKNRNRIGGGSLHVYLHRA</sequence>
<reference evidence="2" key="1">
    <citation type="journal article" date="2020" name="Stud. Mycol.">
        <title>101 Dothideomycetes genomes: a test case for predicting lifestyles and emergence of pathogens.</title>
        <authorList>
            <person name="Haridas S."/>
            <person name="Albert R."/>
            <person name="Binder M."/>
            <person name="Bloem J."/>
            <person name="Labutti K."/>
            <person name="Salamov A."/>
            <person name="Andreopoulos B."/>
            <person name="Baker S."/>
            <person name="Barry K."/>
            <person name="Bills G."/>
            <person name="Bluhm B."/>
            <person name="Cannon C."/>
            <person name="Castanera R."/>
            <person name="Culley D."/>
            <person name="Daum C."/>
            <person name="Ezra D."/>
            <person name="Gonzalez J."/>
            <person name="Henrissat B."/>
            <person name="Kuo A."/>
            <person name="Liang C."/>
            <person name="Lipzen A."/>
            <person name="Lutzoni F."/>
            <person name="Magnuson J."/>
            <person name="Mondo S."/>
            <person name="Nolan M."/>
            <person name="Ohm R."/>
            <person name="Pangilinan J."/>
            <person name="Park H.-J."/>
            <person name="Ramirez L."/>
            <person name="Alfaro M."/>
            <person name="Sun H."/>
            <person name="Tritt A."/>
            <person name="Yoshinaga Y."/>
            <person name="Zwiers L.-H."/>
            <person name="Turgeon B."/>
            <person name="Goodwin S."/>
            <person name="Spatafora J."/>
            <person name="Crous P."/>
            <person name="Grigoriev I."/>
        </authorList>
    </citation>
    <scope>NUCLEOTIDE SEQUENCE</scope>
    <source>
        <strain evidence="2">CBS 125425</strain>
    </source>
</reference>
<protein>
    <submittedName>
        <fullName evidence="2">Uncharacterized protein</fullName>
    </submittedName>
</protein>